<proteinExistence type="predicted"/>
<dbReference type="InterPro" id="IPR008921">
    <property type="entry name" value="DNA_pol3_clamp-load_cplx_C"/>
</dbReference>
<dbReference type="Gene3D" id="1.20.272.10">
    <property type="match status" value="1"/>
</dbReference>
<dbReference type="GO" id="GO:0003677">
    <property type="term" value="F:DNA binding"/>
    <property type="evidence" value="ECO:0007669"/>
    <property type="project" value="InterPro"/>
</dbReference>
<dbReference type="OrthoDB" id="7276772at2"/>
<dbReference type="STRING" id="46914.JP75_20750"/>
<dbReference type="Proteomes" id="UP000028981">
    <property type="component" value="Unassembled WGS sequence"/>
</dbReference>
<dbReference type="GO" id="GO:0006260">
    <property type="term" value="P:DNA replication"/>
    <property type="evidence" value="ECO:0007669"/>
    <property type="project" value="InterPro"/>
</dbReference>
<name>A0A087LY00_9HYPH</name>
<comment type="caution">
    <text evidence="1">The sequence shown here is derived from an EMBL/GenBank/DDBJ whole genome shotgun (WGS) entry which is preliminary data.</text>
</comment>
<evidence type="ECO:0000313" key="1">
    <source>
        <dbReference type="EMBL" id="KFL29503.1"/>
    </source>
</evidence>
<accession>A0A087LY00</accession>
<evidence type="ECO:0000313" key="2">
    <source>
        <dbReference type="Proteomes" id="UP000028981"/>
    </source>
</evidence>
<keyword evidence="2" id="KW-1185">Reference proteome</keyword>
<reference evidence="1 2" key="1">
    <citation type="submission" date="2014-08" db="EMBL/GenBank/DDBJ databases">
        <authorList>
            <person name="Hassan Y.I."/>
            <person name="Lepp D."/>
            <person name="Zhou T."/>
        </authorList>
    </citation>
    <scope>NUCLEOTIDE SEQUENCE [LARGE SCALE GENOMIC DNA]</scope>
    <source>
        <strain evidence="1 2">IFO13584</strain>
    </source>
</reference>
<protein>
    <submittedName>
        <fullName evidence="1">ATPase AAA</fullName>
    </submittedName>
</protein>
<dbReference type="EMBL" id="JQGC01000025">
    <property type="protein sequence ID" value="KFL29503.1"/>
    <property type="molecule type" value="Genomic_DNA"/>
</dbReference>
<dbReference type="SUPFAM" id="SSF48019">
    <property type="entry name" value="post-AAA+ oligomerization domain-like"/>
    <property type="match status" value="1"/>
</dbReference>
<gene>
    <name evidence="1" type="ORF">JP75_20750</name>
</gene>
<dbReference type="RefSeq" id="WP_035086348.1">
    <property type="nucleotide sequence ID" value="NZ_JQGC01000025.1"/>
</dbReference>
<organism evidence="1 2">
    <name type="scientific">Devosia riboflavina</name>
    <dbReference type="NCBI Taxonomy" id="46914"/>
    <lineage>
        <taxon>Bacteria</taxon>
        <taxon>Pseudomonadati</taxon>
        <taxon>Pseudomonadota</taxon>
        <taxon>Alphaproteobacteria</taxon>
        <taxon>Hyphomicrobiales</taxon>
        <taxon>Devosiaceae</taxon>
        <taxon>Devosia</taxon>
    </lineage>
</organism>
<dbReference type="AlphaFoldDB" id="A0A087LY00"/>
<sequence length="194" mass="21995">MTTKVILPPDPWQNVRTLHGLPADEVISGLQKSLRRGLAETALLIAYEMYMTSAEMEEMLWSRLIVIAVEDVGYGNKDLIVPIDALYRNHSRYPRPIGDRFLFAAHAIRLIADSPKDRTTDDMVNFAKLENQVRGKGPEVPDFAIDMHTKRGWEMGRGYEHFMTEASRVENKISDVDTSYRDRIMAAIAAGELT</sequence>